<dbReference type="RefSeq" id="WP_377525746.1">
    <property type="nucleotide sequence ID" value="NZ_JBHSMJ010000027.1"/>
</dbReference>
<keyword evidence="1" id="KW-0472">Membrane</keyword>
<proteinExistence type="predicted"/>
<name>A0ABW0KD32_9BACL</name>
<evidence type="ECO:0000313" key="2">
    <source>
        <dbReference type="EMBL" id="MFC5450666.1"/>
    </source>
</evidence>
<keyword evidence="1" id="KW-1133">Transmembrane helix</keyword>
<accession>A0ABW0KD32</accession>
<protein>
    <submittedName>
        <fullName evidence="2">Uncharacterized protein</fullName>
    </submittedName>
</protein>
<keyword evidence="3" id="KW-1185">Reference proteome</keyword>
<sequence>MKLFQSEIVEKKSMYRGLDELQQHFLREETRKDSRRSSATLRRIAKKKAIIQRLKWIFGESVTVIGLIGFIAAVVLSIVVIFYRG</sequence>
<evidence type="ECO:0000256" key="1">
    <source>
        <dbReference type="SAM" id="Phobius"/>
    </source>
</evidence>
<dbReference type="EMBL" id="JBHSMJ010000027">
    <property type="protein sequence ID" value="MFC5450666.1"/>
    <property type="molecule type" value="Genomic_DNA"/>
</dbReference>
<gene>
    <name evidence="2" type="ORF">ACFPOG_20650</name>
</gene>
<reference evidence="3" key="1">
    <citation type="journal article" date="2019" name="Int. J. Syst. Evol. Microbiol.">
        <title>The Global Catalogue of Microorganisms (GCM) 10K type strain sequencing project: providing services to taxonomists for standard genome sequencing and annotation.</title>
        <authorList>
            <consortium name="The Broad Institute Genomics Platform"/>
            <consortium name="The Broad Institute Genome Sequencing Center for Infectious Disease"/>
            <person name="Wu L."/>
            <person name="Ma J."/>
        </authorList>
    </citation>
    <scope>NUCLEOTIDE SEQUENCE [LARGE SCALE GENOMIC DNA]</scope>
    <source>
        <strain evidence="3">KACC 11904</strain>
    </source>
</reference>
<feature type="transmembrane region" description="Helical" evidence="1">
    <location>
        <begin position="56"/>
        <end position="83"/>
    </location>
</feature>
<keyword evidence="1" id="KW-0812">Transmembrane</keyword>
<evidence type="ECO:0000313" key="3">
    <source>
        <dbReference type="Proteomes" id="UP001596044"/>
    </source>
</evidence>
<organism evidence="2 3">
    <name type="scientific">Paenibacillus aestuarii</name>
    <dbReference type="NCBI Taxonomy" id="516965"/>
    <lineage>
        <taxon>Bacteria</taxon>
        <taxon>Bacillati</taxon>
        <taxon>Bacillota</taxon>
        <taxon>Bacilli</taxon>
        <taxon>Bacillales</taxon>
        <taxon>Paenibacillaceae</taxon>
        <taxon>Paenibacillus</taxon>
    </lineage>
</organism>
<dbReference type="Proteomes" id="UP001596044">
    <property type="component" value="Unassembled WGS sequence"/>
</dbReference>
<comment type="caution">
    <text evidence="2">The sequence shown here is derived from an EMBL/GenBank/DDBJ whole genome shotgun (WGS) entry which is preliminary data.</text>
</comment>